<proteinExistence type="predicted"/>
<comment type="caution">
    <text evidence="1">The sequence shown here is derived from an EMBL/GenBank/DDBJ whole genome shotgun (WGS) entry which is preliminary data.</text>
</comment>
<evidence type="ECO:0000313" key="1">
    <source>
        <dbReference type="EMBL" id="MBK7424902.1"/>
    </source>
</evidence>
<organism evidence="1 2">
    <name type="scientific">Candidatus Propionivibrio dominans</name>
    <dbReference type="NCBI Taxonomy" id="2954373"/>
    <lineage>
        <taxon>Bacteria</taxon>
        <taxon>Pseudomonadati</taxon>
        <taxon>Pseudomonadota</taxon>
        <taxon>Betaproteobacteria</taxon>
        <taxon>Rhodocyclales</taxon>
        <taxon>Rhodocyclaceae</taxon>
        <taxon>Propionivibrio</taxon>
    </lineage>
</organism>
<sequence length="450" mass="49053">MTTSGKNVPCAPLPEDCRDAAAVLNHACVCRSVDHEKLRQALEGGVAGEGGKGNDSLGEMLATRPNLFSDTRVYVAEAHLQFMADLIGVIEQVVGIDAWRERVFAHAPEIARHSPAAVGVFLGYDFHLGADGPRLIEINTNAGGGLLNAKLLRAQNACCTPIVAMPDPALEDVFVNMFREEWRLARGEAPLRCIALVDAAPAGQFLAPEFELFRQLFESRGILSLVADPGDLSFDGERILCEGRAVDLVYNRLTDFSLAEAQHEVLRAAYLADAVVLTPHPQAHALYADKRNLEALTDEAWLKEIGVSAAQRQLLLTGIPRTEQVAPDQAASFWASRKQWFFKPAAGYGSKATYRGDKLTRRVFAEISRGGYVAQALVPPSERRLLVDGVEQDLKLDLRNYVYQGAVQLVSARLYQGQTTNFRTLGGGFAAVFSVSCQGEEKVCNESGRL</sequence>
<protein>
    <recommendedName>
        <fullName evidence="3">Circularly permuted ATPgrasp domain-containing protein</fullName>
    </recommendedName>
</protein>
<evidence type="ECO:0000313" key="2">
    <source>
        <dbReference type="Proteomes" id="UP000886602"/>
    </source>
</evidence>
<evidence type="ECO:0008006" key="3">
    <source>
        <dbReference type="Google" id="ProtNLM"/>
    </source>
</evidence>
<dbReference type="Proteomes" id="UP000886602">
    <property type="component" value="Unassembled WGS sequence"/>
</dbReference>
<accession>A0A9D7FFX0</accession>
<gene>
    <name evidence="1" type="ORF">IPJ48_18500</name>
</gene>
<name>A0A9D7FFX0_9RHOO</name>
<dbReference type="AlphaFoldDB" id="A0A9D7FFX0"/>
<dbReference type="EMBL" id="JADJNC010000060">
    <property type="protein sequence ID" value="MBK7424902.1"/>
    <property type="molecule type" value="Genomic_DNA"/>
</dbReference>
<dbReference type="SUPFAM" id="SSF56059">
    <property type="entry name" value="Glutathione synthetase ATP-binding domain-like"/>
    <property type="match status" value="1"/>
</dbReference>
<reference evidence="1" key="1">
    <citation type="submission" date="2020-10" db="EMBL/GenBank/DDBJ databases">
        <title>Connecting structure to function with the recovery of over 1000 high-quality activated sludge metagenome-assembled genomes encoding full-length rRNA genes using long-read sequencing.</title>
        <authorList>
            <person name="Singleton C.M."/>
            <person name="Petriglieri F."/>
            <person name="Kristensen J.M."/>
            <person name="Kirkegaard R.H."/>
            <person name="Michaelsen T.Y."/>
            <person name="Andersen M.H."/>
            <person name="Karst S.M."/>
            <person name="Dueholm M.S."/>
            <person name="Nielsen P.H."/>
            <person name="Albertsen M."/>
        </authorList>
    </citation>
    <scope>NUCLEOTIDE SEQUENCE</scope>
    <source>
        <strain evidence="1">EsbW_18-Q3-R4-48_MAXAC.044</strain>
    </source>
</reference>